<evidence type="ECO:0000313" key="1">
    <source>
        <dbReference type="EMBL" id="OCF46989.1"/>
    </source>
</evidence>
<organism evidence="1">
    <name type="scientific">Kwoniella pini CBS 10737</name>
    <dbReference type="NCBI Taxonomy" id="1296096"/>
    <lineage>
        <taxon>Eukaryota</taxon>
        <taxon>Fungi</taxon>
        <taxon>Dikarya</taxon>
        <taxon>Basidiomycota</taxon>
        <taxon>Agaricomycotina</taxon>
        <taxon>Tremellomycetes</taxon>
        <taxon>Tremellales</taxon>
        <taxon>Cryptococcaceae</taxon>
        <taxon>Kwoniella</taxon>
    </lineage>
</organism>
<dbReference type="AlphaFoldDB" id="A0A1B9HUP6"/>
<gene>
    <name evidence="1" type="ORF">I206_06763</name>
</gene>
<name>A0A1B9HUP6_9TREE</name>
<dbReference type="EMBL" id="KV700117">
    <property type="protein sequence ID" value="OCF46989.1"/>
    <property type="molecule type" value="Genomic_DNA"/>
</dbReference>
<proteinExistence type="predicted"/>
<reference evidence="1" key="1">
    <citation type="submission" date="2013-07" db="EMBL/GenBank/DDBJ databases">
        <title>The Genome Sequence of Cryptococcus pinus CBS10737.</title>
        <authorList>
            <consortium name="The Broad Institute Genome Sequencing Platform"/>
            <person name="Cuomo C."/>
            <person name="Litvintseva A."/>
            <person name="Chen Y."/>
            <person name="Heitman J."/>
            <person name="Sun S."/>
            <person name="Springer D."/>
            <person name="Dromer F."/>
            <person name="Young S.K."/>
            <person name="Zeng Q."/>
            <person name="Gargeya S."/>
            <person name="Fitzgerald M."/>
            <person name="Abouelleil A."/>
            <person name="Alvarado L."/>
            <person name="Berlin A.M."/>
            <person name="Chapman S.B."/>
            <person name="Dewar J."/>
            <person name="Goldberg J."/>
            <person name="Griggs A."/>
            <person name="Gujja S."/>
            <person name="Hansen M."/>
            <person name="Howarth C."/>
            <person name="Imamovic A."/>
            <person name="Larimer J."/>
            <person name="McCowan C."/>
            <person name="Murphy C."/>
            <person name="Pearson M."/>
            <person name="Priest M."/>
            <person name="Roberts A."/>
            <person name="Saif S."/>
            <person name="Shea T."/>
            <person name="Sykes S."/>
            <person name="Wortman J."/>
            <person name="Nusbaum C."/>
            <person name="Birren B."/>
        </authorList>
    </citation>
    <scope>NUCLEOTIDE SEQUENCE [LARGE SCALE GENOMIC DNA]</scope>
    <source>
        <strain evidence="1">CBS 10737</strain>
    </source>
</reference>
<sequence length="62" mass="6786">MNSASTLKEEIDFEGVRIQSKPNGKCLRPMGQTLINGSEVQSVLCDSGSRWNLSLGITDIFL</sequence>
<accession>A0A1B9HUP6</accession>
<reference evidence="1" key="2">
    <citation type="submission" date="2016-07" db="EMBL/GenBank/DDBJ databases">
        <title>Evolution of pathogenesis and genome organization in the Tremellales.</title>
        <authorList>
            <person name="Cuomo C."/>
            <person name="Litvintseva A."/>
            <person name="Heitman J."/>
            <person name="Chen Y."/>
            <person name="Sun S."/>
            <person name="Springer D."/>
            <person name="Dromer F."/>
            <person name="Young S."/>
            <person name="Zeng Q."/>
            <person name="Chapman S."/>
            <person name="Gujja S."/>
            <person name="Saif S."/>
            <person name="Birren B."/>
        </authorList>
    </citation>
    <scope>NUCLEOTIDE SEQUENCE</scope>
    <source>
        <strain evidence="1">CBS 10737</strain>
    </source>
</reference>
<protein>
    <submittedName>
        <fullName evidence="1">Uncharacterized protein</fullName>
    </submittedName>
</protein>